<dbReference type="RefSeq" id="WP_146979373.1">
    <property type="nucleotide sequence ID" value="NZ_VOSM01000001.1"/>
</dbReference>
<dbReference type="GO" id="GO:0006879">
    <property type="term" value="P:intracellular iron ion homeostasis"/>
    <property type="evidence" value="ECO:0007669"/>
    <property type="project" value="UniProtKB-KW"/>
</dbReference>
<dbReference type="InterPro" id="IPR008331">
    <property type="entry name" value="Ferritin_DPS_dom"/>
</dbReference>
<dbReference type="PANTHER" id="PTHR30295">
    <property type="entry name" value="BACTERIOFERRITIN"/>
    <property type="match status" value="1"/>
</dbReference>
<dbReference type="Pfam" id="PF00210">
    <property type="entry name" value="Ferritin"/>
    <property type="match status" value="1"/>
</dbReference>
<evidence type="ECO:0000256" key="1">
    <source>
        <dbReference type="ARBA" id="ARBA00022434"/>
    </source>
</evidence>
<accession>A0A5C6XAK2</accession>
<dbReference type="InterPro" id="IPR012347">
    <property type="entry name" value="Ferritin-like"/>
</dbReference>
<dbReference type="PANTHER" id="PTHR30295:SF0">
    <property type="entry name" value="BACTERIOFERRITIN"/>
    <property type="match status" value="1"/>
</dbReference>
<dbReference type="OrthoDB" id="9792238at2"/>
<dbReference type="Gene3D" id="1.20.1260.10">
    <property type="match status" value="1"/>
</dbReference>
<evidence type="ECO:0000313" key="4">
    <source>
        <dbReference type="EMBL" id="TXD38936.1"/>
    </source>
</evidence>
<dbReference type="SUPFAM" id="SSF47240">
    <property type="entry name" value="Ferritin-like"/>
    <property type="match status" value="1"/>
</dbReference>
<keyword evidence="1" id="KW-0409">Iron storage</keyword>
<dbReference type="GO" id="GO:0008199">
    <property type="term" value="F:ferric iron binding"/>
    <property type="evidence" value="ECO:0007669"/>
    <property type="project" value="InterPro"/>
</dbReference>
<dbReference type="GO" id="GO:0005829">
    <property type="term" value="C:cytosol"/>
    <property type="evidence" value="ECO:0007669"/>
    <property type="project" value="TreeGrafter"/>
</dbReference>
<sequence>MSETIDKATILEGLNEDLAHEYQAIIMYNTYAAAVSGIHRKELQAFFLEEVADELEHAKFLADKITALGGTPVTRPSEVKYTTDPREMLENVVKAETETVKRYVKRMKQAEAYGDYGLASTLDGMIADETRHKEETEKILRGQWGE</sequence>
<keyword evidence="5" id="KW-1185">Reference proteome</keyword>
<dbReference type="InterPro" id="IPR009078">
    <property type="entry name" value="Ferritin-like_SF"/>
</dbReference>
<dbReference type="CDD" id="cd00657">
    <property type="entry name" value="Ferritin_like"/>
    <property type="match status" value="1"/>
</dbReference>
<dbReference type="GO" id="GO:0004322">
    <property type="term" value="F:ferroxidase activity"/>
    <property type="evidence" value="ECO:0007669"/>
    <property type="project" value="TreeGrafter"/>
</dbReference>
<keyword evidence="2" id="KW-0408">Iron</keyword>
<evidence type="ECO:0000259" key="3">
    <source>
        <dbReference type="PROSITE" id="PS50905"/>
    </source>
</evidence>
<dbReference type="Proteomes" id="UP000321412">
    <property type="component" value="Unassembled WGS sequence"/>
</dbReference>
<dbReference type="PROSITE" id="PS50905">
    <property type="entry name" value="FERRITIN_LIKE"/>
    <property type="match status" value="1"/>
</dbReference>
<dbReference type="InterPro" id="IPR009040">
    <property type="entry name" value="Ferritin-like_diiron"/>
</dbReference>
<protein>
    <submittedName>
        <fullName evidence="4">Ferritin-like domain-containing protein</fullName>
    </submittedName>
</protein>
<name>A0A5C6XAK2_9DELT</name>
<comment type="caution">
    <text evidence="4">The sequence shown here is derived from an EMBL/GenBank/DDBJ whole genome shotgun (WGS) entry which is preliminary data.</text>
</comment>
<gene>
    <name evidence="4" type="ORF">FRC98_00610</name>
</gene>
<dbReference type="GO" id="GO:0020037">
    <property type="term" value="F:heme binding"/>
    <property type="evidence" value="ECO:0007669"/>
    <property type="project" value="TreeGrafter"/>
</dbReference>
<feature type="domain" description="Ferritin-like diiron" evidence="3">
    <location>
        <begin position="4"/>
        <end position="146"/>
    </location>
</feature>
<evidence type="ECO:0000256" key="2">
    <source>
        <dbReference type="ARBA" id="ARBA00023004"/>
    </source>
</evidence>
<proteinExistence type="predicted"/>
<dbReference type="AlphaFoldDB" id="A0A5C6XAK2"/>
<dbReference type="EMBL" id="VOSM01000001">
    <property type="protein sequence ID" value="TXD38936.1"/>
    <property type="molecule type" value="Genomic_DNA"/>
</dbReference>
<reference evidence="4 5" key="1">
    <citation type="submission" date="2019-08" db="EMBL/GenBank/DDBJ databases">
        <title>Bradymonadales sp. TMQ4.</title>
        <authorList>
            <person name="Liang Q."/>
        </authorList>
    </citation>
    <scope>NUCLEOTIDE SEQUENCE [LARGE SCALE GENOMIC DNA]</scope>
    <source>
        <strain evidence="4 5">TMQ4</strain>
    </source>
</reference>
<evidence type="ECO:0000313" key="5">
    <source>
        <dbReference type="Proteomes" id="UP000321412"/>
    </source>
</evidence>
<organism evidence="4 5">
    <name type="scientific">Lujinxingia vulgaris</name>
    <dbReference type="NCBI Taxonomy" id="2600176"/>
    <lineage>
        <taxon>Bacteria</taxon>
        <taxon>Deltaproteobacteria</taxon>
        <taxon>Bradymonadales</taxon>
        <taxon>Lujinxingiaceae</taxon>
        <taxon>Lujinxingia</taxon>
    </lineage>
</organism>